<name>T1L4N2_TETUR</name>
<sequence length="196" mass="21964">MDDICQRSTNDKPDLISTIGGKCEYNSLEKLSGMTSQRQTFIDQTIIDAYRCAVLLRKYGIISALHIMLSNSTPRSSQTSSIFRGSLAIVLVASFKCFKAVSNPFCWNARLNQGFDKDFQCEPMRLESRHHNIFNCLQAMSTKHISMMAFLILSDNVSSILSTSTHSKSLVTIGNSSEIPKIIPDETWNSCLPRNQ</sequence>
<evidence type="ECO:0000313" key="2">
    <source>
        <dbReference type="Proteomes" id="UP000015104"/>
    </source>
</evidence>
<accession>T1L4N2</accession>
<dbReference type="HOGENOM" id="CLU_1391855_0_0_1"/>
<dbReference type="EnsemblMetazoa" id="tetur39g00660.1">
    <property type="protein sequence ID" value="tetur39g00660.1"/>
    <property type="gene ID" value="tetur39g00660"/>
</dbReference>
<keyword evidence="2" id="KW-1185">Reference proteome</keyword>
<protein>
    <submittedName>
        <fullName evidence="1">Uncharacterized protein</fullName>
    </submittedName>
</protein>
<proteinExistence type="predicted"/>
<evidence type="ECO:0000313" key="1">
    <source>
        <dbReference type="EnsemblMetazoa" id="tetur39g00660.1"/>
    </source>
</evidence>
<reference evidence="2" key="1">
    <citation type="submission" date="2011-08" db="EMBL/GenBank/DDBJ databases">
        <authorList>
            <person name="Rombauts S."/>
        </authorList>
    </citation>
    <scope>NUCLEOTIDE SEQUENCE</scope>
    <source>
        <strain evidence="2">London</strain>
    </source>
</reference>
<reference evidence="1" key="2">
    <citation type="submission" date="2015-06" db="UniProtKB">
        <authorList>
            <consortium name="EnsemblMetazoa"/>
        </authorList>
    </citation>
    <scope>IDENTIFICATION</scope>
</reference>
<dbReference type="EMBL" id="CAEY01001102">
    <property type="status" value="NOT_ANNOTATED_CDS"/>
    <property type="molecule type" value="Genomic_DNA"/>
</dbReference>
<dbReference type="AlphaFoldDB" id="T1L4N2"/>
<dbReference type="Proteomes" id="UP000015104">
    <property type="component" value="Unassembled WGS sequence"/>
</dbReference>
<organism evidence="1 2">
    <name type="scientific">Tetranychus urticae</name>
    <name type="common">Two-spotted spider mite</name>
    <dbReference type="NCBI Taxonomy" id="32264"/>
    <lineage>
        <taxon>Eukaryota</taxon>
        <taxon>Metazoa</taxon>
        <taxon>Ecdysozoa</taxon>
        <taxon>Arthropoda</taxon>
        <taxon>Chelicerata</taxon>
        <taxon>Arachnida</taxon>
        <taxon>Acari</taxon>
        <taxon>Acariformes</taxon>
        <taxon>Trombidiformes</taxon>
        <taxon>Prostigmata</taxon>
        <taxon>Eleutherengona</taxon>
        <taxon>Raphignathae</taxon>
        <taxon>Tetranychoidea</taxon>
        <taxon>Tetranychidae</taxon>
        <taxon>Tetranychus</taxon>
    </lineage>
</organism>